<sequence length="59" mass="5926">MSIAAGSGSSNTSPLRLSRLEYRDFGVSSSAGSVTSATVSVVEAMASEEVAGDKSISVE</sequence>
<dbReference type="EMBL" id="CAEZVM010000035">
    <property type="protein sequence ID" value="CAB4634807.1"/>
    <property type="molecule type" value="Genomic_DNA"/>
</dbReference>
<dbReference type="AlphaFoldDB" id="A0A6J6JCG9"/>
<reference evidence="1" key="1">
    <citation type="submission" date="2020-05" db="EMBL/GenBank/DDBJ databases">
        <authorList>
            <person name="Chiriac C."/>
            <person name="Salcher M."/>
            <person name="Ghai R."/>
            <person name="Kavagutti S V."/>
        </authorList>
    </citation>
    <scope>NUCLEOTIDE SEQUENCE</scope>
</reference>
<proteinExistence type="predicted"/>
<name>A0A6J6JCG9_9ZZZZ</name>
<evidence type="ECO:0000313" key="1">
    <source>
        <dbReference type="EMBL" id="CAB4634807.1"/>
    </source>
</evidence>
<gene>
    <name evidence="1" type="ORF">UFOPK2032_00870</name>
</gene>
<accession>A0A6J6JCG9</accession>
<organism evidence="1">
    <name type="scientific">freshwater metagenome</name>
    <dbReference type="NCBI Taxonomy" id="449393"/>
    <lineage>
        <taxon>unclassified sequences</taxon>
        <taxon>metagenomes</taxon>
        <taxon>ecological metagenomes</taxon>
    </lineage>
</organism>
<protein>
    <submittedName>
        <fullName evidence="1">Unannotated protein</fullName>
    </submittedName>
</protein>